<dbReference type="CDD" id="cd12921">
    <property type="entry name" value="VKOR_4"/>
    <property type="match status" value="1"/>
</dbReference>
<dbReference type="InterPro" id="IPR012932">
    <property type="entry name" value="VKOR"/>
</dbReference>
<evidence type="ECO:0000256" key="10">
    <source>
        <dbReference type="SAM" id="Phobius"/>
    </source>
</evidence>
<feature type="domain" description="Vitamin K epoxide reductase" evidence="11">
    <location>
        <begin position="150"/>
        <end position="276"/>
    </location>
</feature>
<evidence type="ECO:0000256" key="5">
    <source>
        <dbReference type="ARBA" id="ARBA00022989"/>
    </source>
</evidence>
<evidence type="ECO:0000256" key="8">
    <source>
        <dbReference type="ARBA" id="ARBA00023157"/>
    </source>
</evidence>
<gene>
    <name evidence="13" type="ORF">BMF97_09815</name>
</gene>
<reference evidence="13 14" key="1">
    <citation type="submission" date="2016-11" db="EMBL/GenBank/DDBJ databases">
        <title>Genome sequence and comparative genomic analysis of clinical strain Elizabethkingia meningoseptica 61421 PRCM.</title>
        <authorList>
            <person name="Wang M."/>
            <person name="Hu S."/>
            <person name="Cao L."/>
            <person name="Jiang T."/>
            <person name="Zhou Y."/>
            <person name="Ming D."/>
        </authorList>
    </citation>
    <scope>NUCLEOTIDE SEQUENCE [LARGE SCALE GENOMIC DNA]</scope>
    <source>
        <strain evidence="13 14">61421 PRCM</strain>
    </source>
</reference>
<feature type="transmembrane region" description="Helical" evidence="10">
    <location>
        <begin position="285"/>
        <end position="308"/>
    </location>
</feature>
<dbReference type="CDD" id="cd02972">
    <property type="entry name" value="DsbA_family"/>
    <property type="match status" value="1"/>
</dbReference>
<dbReference type="STRING" id="238.BBD35_00610"/>
<evidence type="ECO:0000256" key="9">
    <source>
        <dbReference type="ARBA" id="ARBA00023284"/>
    </source>
</evidence>
<keyword evidence="6" id="KW-0560">Oxidoreductase</keyword>
<evidence type="ECO:0000313" key="14">
    <source>
        <dbReference type="Proteomes" id="UP000188947"/>
    </source>
</evidence>
<keyword evidence="14" id="KW-1185">Reference proteome</keyword>
<keyword evidence="3 10" id="KW-0812">Transmembrane</keyword>
<evidence type="ECO:0000256" key="7">
    <source>
        <dbReference type="ARBA" id="ARBA00023136"/>
    </source>
</evidence>
<dbReference type="AlphaFoldDB" id="A0A1T3IJM9"/>
<evidence type="ECO:0000256" key="2">
    <source>
        <dbReference type="ARBA" id="ARBA00006214"/>
    </source>
</evidence>
<dbReference type="InterPro" id="IPR036249">
    <property type="entry name" value="Thioredoxin-like_sf"/>
</dbReference>
<feature type="transmembrane region" description="Helical" evidence="10">
    <location>
        <begin position="125"/>
        <end position="144"/>
    </location>
</feature>
<evidence type="ECO:0000256" key="6">
    <source>
        <dbReference type="ARBA" id="ARBA00023002"/>
    </source>
</evidence>
<organism evidence="13 14">
    <name type="scientific">Elizabethkingia meningoseptica</name>
    <name type="common">Chryseobacterium meningosepticum</name>
    <dbReference type="NCBI Taxonomy" id="238"/>
    <lineage>
        <taxon>Bacteria</taxon>
        <taxon>Pseudomonadati</taxon>
        <taxon>Bacteroidota</taxon>
        <taxon>Flavobacteriia</taxon>
        <taxon>Flavobacteriales</taxon>
        <taxon>Weeksellaceae</taxon>
        <taxon>Elizabethkingia</taxon>
    </lineage>
</organism>
<dbReference type="Gene3D" id="3.40.30.10">
    <property type="entry name" value="Glutaredoxin"/>
    <property type="match status" value="1"/>
</dbReference>
<evidence type="ECO:0000259" key="12">
    <source>
        <dbReference type="Pfam" id="PF13462"/>
    </source>
</evidence>
<accession>A0A1T3IJM9</accession>
<dbReference type="GO" id="GO:0016491">
    <property type="term" value="F:oxidoreductase activity"/>
    <property type="evidence" value="ECO:0007669"/>
    <property type="project" value="UniProtKB-KW"/>
</dbReference>
<comment type="subcellular location">
    <subcellularLocation>
        <location evidence="1">Membrane</location>
        <topology evidence="1">Multi-pass membrane protein</topology>
    </subcellularLocation>
</comment>
<dbReference type="RefSeq" id="WP_070904171.1">
    <property type="nucleotide sequence ID" value="NZ_CP016378.1"/>
</dbReference>
<evidence type="ECO:0000256" key="4">
    <source>
        <dbReference type="ARBA" id="ARBA00022719"/>
    </source>
</evidence>
<dbReference type="GO" id="GO:0048038">
    <property type="term" value="F:quinone binding"/>
    <property type="evidence" value="ECO:0007669"/>
    <property type="project" value="UniProtKB-KW"/>
</dbReference>
<name>A0A1T3IJM9_ELIME</name>
<dbReference type="OrthoDB" id="1100563at2"/>
<proteinExistence type="inferred from homology"/>
<dbReference type="SUPFAM" id="SSF52833">
    <property type="entry name" value="Thioredoxin-like"/>
    <property type="match status" value="1"/>
</dbReference>
<evidence type="ECO:0000313" key="13">
    <source>
        <dbReference type="EMBL" id="OOH95130.1"/>
    </source>
</evidence>
<evidence type="ECO:0000256" key="3">
    <source>
        <dbReference type="ARBA" id="ARBA00022692"/>
    </source>
</evidence>
<feature type="transmembrane region" description="Helical" evidence="10">
    <location>
        <begin position="259"/>
        <end position="279"/>
    </location>
</feature>
<feature type="domain" description="Thioredoxin-like fold" evidence="12">
    <location>
        <begin position="355"/>
        <end position="487"/>
    </location>
</feature>
<feature type="transmembrane region" description="Helical" evidence="10">
    <location>
        <begin position="214"/>
        <end position="247"/>
    </location>
</feature>
<keyword evidence="7 10" id="KW-0472">Membrane</keyword>
<dbReference type="EMBL" id="MPOG01000011">
    <property type="protein sequence ID" value="OOH95130.1"/>
    <property type="molecule type" value="Genomic_DNA"/>
</dbReference>
<comment type="similarity">
    <text evidence="2">Belongs to the VKOR family.</text>
</comment>
<dbReference type="eggNOG" id="COG1651">
    <property type="taxonomic scope" value="Bacteria"/>
</dbReference>
<dbReference type="InterPro" id="IPR038354">
    <property type="entry name" value="VKOR_sf"/>
</dbReference>
<keyword evidence="8" id="KW-1015">Disulfide bond</keyword>
<dbReference type="Gene3D" id="1.20.1440.130">
    <property type="entry name" value="VKOR domain"/>
    <property type="match status" value="1"/>
</dbReference>
<sequence>MNFDQLIHQLKLDKEEFYFQFNSHPDYPSALALSDTLDFFRIQNDAYEVEEDIWGELPNKYIAIVKQDGQSKFTLVHHTSNGYDLFSDKKYHYSEKEFKENVGNFVLIMDDQQQEKSDKIGKKNIFYILIALFLLVSIPFNTLWNNVFNLLSVIGIVLSYELFFQDLGQTSVIISNICSGAKSGADASSASSCDKVIGDSTFNIMGLKLQDYSFIYFLSIFLIGVFIPFSATALGIFSCISLVAVAYSLYMQSVVLKTFCKVCLFIASILIVQFVVFLLRPGVNVYSLYPILAAVVLIIGVFAFVYYLKDLNLKYDELKKNHMKNLRFKRNFQLFQRELESEGEINFEKPEELFFVGKTNSKLQMAIISNPYCGFCKGGHEIIEKLLNKYEDMSVQIRFNYRDFRADDNYKKLLSKLYEIYQKDQKEFLKALHFWFEKRDHALFFSTYGEAEINQSFLHALEIQTIENDKYSLNFTPIFIVNKFKYPNMYDREDIFYFTDDLIDG</sequence>
<protein>
    <submittedName>
        <fullName evidence="13">Vitamin K epoxide reductase</fullName>
    </submittedName>
</protein>
<dbReference type="Proteomes" id="UP000188947">
    <property type="component" value="Unassembled WGS sequence"/>
</dbReference>
<keyword evidence="4" id="KW-0874">Quinone</keyword>
<dbReference type="GO" id="GO:0016020">
    <property type="term" value="C:membrane"/>
    <property type="evidence" value="ECO:0007669"/>
    <property type="project" value="UniProtKB-SubCell"/>
</dbReference>
<evidence type="ECO:0000256" key="1">
    <source>
        <dbReference type="ARBA" id="ARBA00004141"/>
    </source>
</evidence>
<dbReference type="InterPro" id="IPR012336">
    <property type="entry name" value="Thioredoxin-like_fold"/>
</dbReference>
<evidence type="ECO:0000259" key="11">
    <source>
        <dbReference type="Pfam" id="PF07884"/>
    </source>
</evidence>
<keyword evidence="5 10" id="KW-1133">Transmembrane helix</keyword>
<comment type="caution">
    <text evidence="13">The sequence shown here is derived from an EMBL/GenBank/DDBJ whole genome shotgun (WGS) entry which is preliminary data.</text>
</comment>
<dbReference type="Pfam" id="PF07884">
    <property type="entry name" value="VKOR"/>
    <property type="match status" value="1"/>
</dbReference>
<keyword evidence="9" id="KW-0676">Redox-active center</keyword>
<dbReference type="Pfam" id="PF13462">
    <property type="entry name" value="Thioredoxin_4"/>
    <property type="match status" value="1"/>
</dbReference>